<proteinExistence type="predicted"/>
<dbReference type="Proteomes" id="UP000887572">
    <property type="component" value="Unplaced"/>
</dbReference>
<dbReference type="AlphaFoldDB" id="A0A914HSV2"/>
<keyword evidence="2" id="KW-1185">Reference proteome</keyword>
<sequence length="176" mass="20118">MLTIIRLGRIVCLINPVELHTFLGMNGTALTNKKKCSSFDKSTLDPGPNNSINHPTSKKPFVSAQRRYDNVRVRDSEFLKRVCLDCGRVLIGAEKDYQEHLLSHESIQLLYQLDYFERFGASAPSRFLLSGATNHWTDQQQHKLHKPKTMEPIKKPQKRKQLLEASEEGSAKRNVT</sequence>
<protein>
    <submittedName>
        <fullName evidence="3">C2H2-type domain-containing protein</fullName>
    </submittedName>
</protein>
<evidence type="ECO:0000313" key="2">
    <source>
        <dbReference type="Proteomes" id="UP000887572"/>
    </source>
</evidence>
<reference evidence="3" key="1">
    <citation type="submission" date="2022-11" db="UniProtKB">
        <authorList>
            <consortium name="WormBaseParasite"/>
        </authorList>
    </citation>
    <scope>IDENTIFICATION</scope>
</reference>
<feature type="region of interest" description="Disordered" evidence="1">
    <location>
        <begin position="138"/>
        <end position="176"/>
    </location>
</feature>
<evidence type="ECO:0000313" key="3">
    <source>
        <dbReference type="WBParaSite" id="Gr19_v10_g4333.t1"/>
    </source>
</evidence>
<organism evidence="2 3">
    <name type="scientific">Globodera rostochiensis</name>
    <name type="common">Golden nematode worm</name>
    <name type="synonym">Heterodera rostochiensis</name>
    <dbReference type="NCBI Taxonomy" id="31243"/>
    <lineage>
        <taxon>Eukaryota</taxon>
        <taxon>Metazoa</taxon>
        <taxon>Ecdysozoa</taxon>
        <taxon>Nematoda</taxon>
        <taxon>Chromadorea</taxon>
        <taxon>Rhabditida</taxon>
        <taxon>Tylenchina</taxon>
        <taxon>Tylenchomorpha</taxon>
        <taxon>Tylenchoidea</taxon>
        <taxon>Heteroderidae</taxon>
        <taxon>Heteroderinae</taxon>
        <taxon>Globodera</taxon>
    </lineage>
</organism>
<name>A0A914HSV2_GLORO</name>
<evidence type="ECO:0000256" key="1">
    <source>
        <dbReference type="SAM" id="MobiDB-lite"/>
    </source>
</evidence>
<accession>A0A914HSV2</accession>
<dbReference type="WBParaSite" id="Gr19_v10_g4333.t1">
    <property type="protein sequence ID" value="Gr19_v10_g4333.t1"/>
    <property type="gene ID" value="Gr19_v10_g4333"/>
</dbReference>